<keyword evidence="2" id="KW-1185">Reference proteome</keyword>
<reference evidence="2" key="1">
    <citation type="submission" date="2011-02" db="EMBL/GenBank/DDBJ databases">
        <title>Complete sequence of Methanobacterium sp. AL-21.</title>
        <authorList>
            <consortium name="US DOE Joint Genome Institute"/>
            <person name="Lucas S."/>
            <person name="Copeland A."/>
            <person name="Lapidus A."/>
            <person name="Cheng J.-F."/>
            <person name="Goodwin L."/>
            <person name="Pitluck S."/>
            <person name="Chertkov O."/>
            <person name="Detter J.C."/>
            <person name="Han C."/>
            <person name="Tapia R."/>
            <person name="Land M."/>
            <person name="Hauser L."/>
            <person name="Kyrpides N."/>
            <person name="Ivanova N."/>
            <person name="Mikhailova N."/>
            <person name="Pagani I."/>
            <person name="Cadillo-Quiroz H."/>
            <person name="Imachi H."/>
            <person name="Zinder S."/>
            <person name="Liu W."/>
            <person name="Woyke T."/>
        </authorList>
    </citation>
    <scope>NUCLEOTIDE SEQUENCE [LARGE SCALE GENOMIC DNA]</scope>
    <source>
        <strain evidence="2">AL-21</strain>
    </source>
</reference>
<dbReference type="Proteomes" id="UP000007490">
    <property type="component" value="Chromosome"/>
</dbReference>
<reference evidence="1 2" key="2">
    <citation type="journal article" date="2014" name="Int. J. Syst. Evol. Microbiol.">
        <title>Methanobacterium paludis sp. nov. and a novel strain of Methanobacterium lacus isolated from northern peatlands.</title>
        <authorList>
            <person name="Cadillo-Quiroz H."/>
            <person name="Brauer S.L."/>
            <person name="Goodson N."/>
            <person name="Yavitt J.B."/>
            <person name="Zinder S.H."/>
        </authorList>
    </citation>
    <scope>NUCLEOTIDE SEQUENCE [LARGE SCALE GENOMIC DNA]</scope>
    <source>
        <strain evidence="1 2">AL-21</strain>
    </source>
</reference>
<dbReference type="AlphaFoldDB" id="F0TAP7"/>
<organism evidence="1 2">
    <name type="scientific">Methanobacterium lacus (strain AL-21)</name>
    <dbReference type="NCBI Taxonomy" id="877455"/>
    <lineage>
        <taxon>Archaea</taxon>
        <taxon>Methanobacteriati</taxon>
        <taxon>Methanobacteriota</taxon>
        <taxon>Methanomada group</taxon>
        <taxon>Methanobacteria</taxon>
        <taxon>Methanobacteriales</taxon>
        <taxon>Methanobacteriaceae</taxon>
        <taxon>Methanobacterium</taxon>
    </lineage>
</organism>
<dbReference type="EMBL" id="CP002551">
    <property type="protein sequence ID" value="ADZ10119.1"/>
    <property type="molecule type" value="Genomic_DNA"/>
</dbReference>
<dbReference type="InterPro" id="IPR029063">
    <property type="entry name" value="SAM-dependent_MTases_sf"/>
</dbReference>
<dbReference type="SUPFAM" id="SSF53335">
    <property type="entry name" value="S-adenosyl-L-methionine-dependent methyltransferases"/>
    <property type="match status" value="1"/>
</dbReference>
<dbReference type="RefSeq" id="WP_013645470.1">
    <property type="nucleotide sequence ID" value="NC_015216.1"/>
</dbReference>
<protein>
    <submittedName>
        <fullName evidence="1">Uncharacterized protein</fullName>
    </submittedName>
</protein>
<dbReference type="Gene3D" id="3.40.50.150">
    <property type="entry name" value="Vaccinia Virus protein VP39"/>
    <property type="match status" value="1"/>
</dbReference>
<proteinExistence type="predicted"/>
<name>F0TAP7_METLA</name>
<evidence type="ECO:0000313" key="2">
    <source>
        <dbReference type="Proteomes" id="UP000007490"/>
    </source>
</evidence>
<sequence length="59" mass="6996">MYDAMQLFSDIDATLAEIRRVIKDCGTLAVMTYVKEGVWKEPEHQEYLEKLDIHFFEVE</sequence>
<accession>F0TAP7</accession>
<dbReference type="KEGG" id="mel:Metbo_1899"/>
<evidence type="ECO:0000313" key="1">
    <source>
        <dbReference type="EMBL" id="ADZ10119.1"/>
    </source>
</evidence>
<dbReference type="HOGENOM" id="CLU_2949309_0_0_2"/>
<dbReference type="GeneID" id="43500424"/>
<gene>
    <name evidence="1" type="ordered locus">Metbo_1899</name>
</gene>